<evidence type="ECO:0000313" key="7">
    <source>
        <dbReference type="Proteomes" id="UP001141933"/>
    </source>
</evidence>
<feature type="domain" description="Hemerythrin-like" evidence="5">
    <location>
        <begin position="80"/>
        <end position="230"/>
    </location>
</feature>
<organism evidence="6 7">
    <name type="scientific">Phocaeicola acetigenes</name>
    <dbReference type="NCBI Taxonomy" id="3016083"/>
    <lineage>
        <taxon>Bacteria</taxon>
        <taxon>Pseudomonadati</taxon>
        <taxon>Bacteroidota</taxon>
        <taxon>Bacteroidia</taxon>
        <taxon>Bacteroidales</taxon>
        <taxon>Bacteroidaceae</taxon>
        <taxon>Phocaeicola</taxon>
    </lineage>
</organism>
<dbReference type="InterPro" id="IPR012312">
    <property type="entry name" value="Hemerythrin-like"/>
</dbReference>
<accession>A0ABT4PDK2</accession>
<proteinExistence type="predicted"/>
<keyword evidence="7" id="KW-1185">Reference proteome</keyword>
<dbReference type="PANTHER" id="PTHR36438:SF1">
    <property type="entry name" value="IRON-SULFUR CLUSTER REPAIR PROTEIN YTFE"/>
    <property type="match status" value="1"/>
</dbReference>
<dbReference type="NCBIfam" id="TIGR03652">
    <property type="entry name" value="FeS_repair_RIC"/>
    <property type="match status" value="1"/>
</dbReference>
<evidence type="ECO:0000256" key="4">
    <source>
        <dbReference type="ARBA" id="ARBA00023004"/>
    </source>
</evidence>
<gene>
    <name evidence="6" type="primary">ric</name>
    <name evidence="6" type="ORF">O6P32_00205</name>
</gene>
<dbReference type="Pfam" id="PF01814">
    <property type="entry name" value="Hemerythrin"/>
    <property type="match status" value="1"/>
</dbReference>
<dbReference type="InterPro" id="IPR038062">
    <property type="entry name" value="ScdA-like_N_sf"/>
</dbReference>
<reference evidence="6" key="1">
    <citation type="submission" date="2022-12" db="EMBL/GenBank/DDBJ databases">
        <title>Phocaeicola acetigenes sp. nov., isolated feces from a healthy human.</title>
        <authorList>
            <person name="Do H."/>
            <person name="Ha Y.B."/>
            <person name="Kim J.-S."/>
            <person name="Suh M.K."/>
            <person name="Kim H.S."/>
            <person name="Lee J.-S."/>
        </authorList>
    </citation>
    <scope>NUCLEOTIDE SEQUENCE</scope>
    <source>
        <strain evidence="6">KGMB11183</strain>
    </source>
</reference>
<evidence type="ECO:0000256" key="1">
    <source>
        <dbReference type="ARBA" id="ARBA00004496"/>
    </source>
</evidence>
<evidence type="ECO:0000256" key="3">
    <source>
        <dbReference type="ARBA" id="ARBA00022723"/>
    </source>
</evidence>
<dbReference type="Gene3D" id="1.20.120.520">
    <property type="entry name" value="nmb1532 protein domain like"/>
    <property type="match status" value="1"/>
</dbReference>
<name>A0ABT4PDK2_9BACT</name>
<evidence type="ECO:0000259" key="5">
    <source>
        <dbReference type="Pfam" id="PF01814"/>
    </source>
</evidence>
<keyword evidence="2" id="KW-0963">Cytoplasm</keyword>
<dbReference type="InterPro" id="IPR019903">
    <property type="entry name" value="RIC_family"/>
</dbReference>
<dbReference type="Gene3D" id="1.10.3910.10">
    <property type="entry name" value="SP0561-like"/>
    <property type="match status" value="1"/>
</dbReference>
<dbReference type="Pfam" id="PF04405">
    <property type="entry name" value="ScdA_N"/>
    <property type="match status" value="1"/>
</dbReference>
<comment type="caution">
    <text evidence="6">The sequence shown here is derived from an EMBL/GenBank/DDBJ whole genome shotgun (WGS) entry which is preliminary data.</text>
</comment>
<keyword evidence="4" id="KW-0408">Iron</keyword>
<dbReference type="EMBL" id="JAPZVM010000001">
    <property type="protein sequence ID" value="MCZ8371136.1"/>
    <property type="molecule type" value="Genomic_DNA"/>
</dbReference>
<sequence length="240" mass="27491">MNILHKNVGDIVAERFSTAQVFKRYGIDFCCHGGVTLEKACANAGVDTEQILDALQKEETAIAGGEIPFASWPLDLLIDYVLKIHHRGIRSKGPELLDLIAKVRRVHGEAHPELNELYELVRASLEDLEMHLQKEENVLFPYLYDLFEAAQQEHSIGAMHCGSIANPIGVMHMEHENEGNRYLHIREITHGFRVPEDACGSYRLMLAELELFVDALFEHIHIENNILFPRFVELEREWVR</sequence>
<comment type="subcellular location">
    <subcellularLocation>
        <location evidence="1">Cytoplasm</location>
    </subcellularLocation>
</comment>
<protein>
    <submittedName>
        <fullName evidence="6">Iron-sulfur cluster repair di-iron protein</fullName>
    </submittedName>
</protein>
<dbReference type="PANTHER" id="PTHR36438">
    <property type="entry name" value="IRON-SULFUR CLUSTER REPAIR PROTEIN YTFE"/>
    <property type="match status" value="1"/>
</dbReference>
<evidence type="ECO:0000313" key="6">
    <source>
        <dbReference type="EMBL" id="MCZ8371136.1"/>
    </source>
</evidence>
<evidence type="ECO:0000256" key="2">
    <source>
        <dbReference type="ARBA" id="ARBA00022490"/>
    </source>
</evidence>
<keyword evidence="3" id="KW-0479">Metal-binding</keyword>
<dbReference type="Proteomes" id="UP001141933">
    <property type="component" value="Unassembled WGS sequence"/>
</dbReference>